<comment type="caution">
    <text evidence="1">The sequence shown here is derived from an EMBL/GenBank/DDBJ whole genome shotgun (WGS) entry which is preliminary data.</text>
</comment>
<dbReference type="STRING" id="1221996.QY95_03179"/>
<evidence type="ECO:0000313" key="2">
    <source>
        <dbReference type="Proteomes" id="UP000031563"/>
    </source>
</evidence>
<accession>A0A0F5HNB9</accession>
<name>A0A0F5HTE7_BACTR</name>
<protein>
    <submittedName>
        <fullName evidence="1">Uncharacterized protein</fullName>
    </submittedName>
</protein>
<sequence>MYLSFGLGHHPGWSVILAGFTAYAGIVAVVWVLEPMMYFPILGASGTYISFLTGNVGNMCLPSAAAAQHAVGAEPGTEKGEIVATLAIGAASLVNKVFLILIILGGSVLISMIPQNIQQVLPLVLPAIFGGVLAQFAMKKPIYGVIALALGFMINLTALPVYFKMLFCIGLTIAVCLYLEKKRGAAEA</sequence>
<dbReference type="EMBL" id="JWIR02000062">
    <property type="protein sequence ID" value="KKB36315.1"/>
    <property type="molecule type" value="Genomic_DNA"/>
</dbReference>
<keyword evidence="2" id="KW-1185">Reference proteome</keyword>
<proteinExistence type="predicted"/>
<accession>A0A0F5HTE7</accession>
<gene>
    <name evidence="1" type="ORF">QY95_03179</name>
</gene>
<dbReference type="AlphaFoldDB" id="A0A0F5HTE7"/>
<evidence type="ECO:0000313" key="1">
    <source>
        <dbReference type="EMBL" id="KKB36315.1"/>
    </source>
</evidence>
<reference evidence="1" key="1">
    <citation type="submission" date="2015-02" db="EMBL/GenBank/DDBJ databases">
        <title>Genome Assembly of Bacillaceae bacterium MTCC 8252.</title>
        <authorList>
            <person name="Verma A."/>
            <person name="Khatri I."/>
            <person name="Mual P."/>
            <person name="Subramanian S."/>
            <person name="Krishnamurthi S."/>
        </authorList>
    </citation>
    <scope>NUCLEOTIDE SEQUENCE [LARGE SCALE GENOMIC DNA]</scope>
    <source>
        <strain evidence="1">MTCC 8252</strain>
    </source>
</reference>
<organism evidence="1 2">
    <name type="scientific">Bacillus thermotolerans</name>
    <name type="common">Quasibacillus thermotolerans</name>
    <dbReference type="NCBI Taxonomy" id="1221996"/>
    <lineage>
        <taxon>Bacteria</taxon>
        <taxon>Bacillati</taxon>
        <taxon>Bacillota</taxon>
        <taxon>Bacilli</taxon>
        <taxon>Bacillales</taxon>
        <taxon>Bacillaceae</taxon>
        <taxon>Bacillus</taxon>
    </lineage>
</organism>
<dbReference type="Proteomes" id="UP000031563">
    <property type="component" value="Unassembled WGS sequence"/>
</dbReference>